<gene>
    <name evidence="8" type="ORF">MERR_LOCUS23979</name>
</gene>
<organism evidence="8 9">
    <name type="scientific">Microthlaspi erraticum</name>
    <dbReference type="NCBI Taxonomy" id="1685480"/>
    <lineage>
        <taxon>Eukaryota</taxon>
        <taxon>Viridiplantae</taxon>
        <taxon>Streptophyta</taxon>
        <taxon>Embryophyta</taxon>
        <taxon>Tracheophyta</taxon>
        <taxon>Spermatophyta</taxon>
        <taxon>Magnoliopsida</taxon>
        <taxon>eudicotyledons</taxon>
        <taxon>Gunneridae</taxon>
        <taxon>Pentapetalae</taxon>
        <taxon>rosids</taxon>
        <taxon>malvids</taxon>
        <taxon>Brassicales</taxon>
        <taxon>Brassicaceae</taxon>
        <taxon>Coluteocarpeae</taxon>
        <taxon>Microthlaspi</taxon>
    </lineage>
</organism>
<evidence type="ECO:0000256" key="3">
    <source>
        <dbReference type="ARBA" id="ARBA00022729"/>
    </source>
</evidence>
<name>A0A6D2JHB8_9BRAS</name>
<keyword evidence="5" id="KW-0472">Membrane</keyword>
<evidence type="ECO:0000313" key="8">
    <source>
        <dbReference type="EMBL" id="CAA7036744.1"/>
    </source>
</evidence>
<evidence type="ECO:0000259" key="7">
    <source>
        <dbReference type="Pfam" id="PF12819"/>
    </source>
</evidence>
<dbReference type="AlphaFoldDB" id="A0A6D2JHB8"/>
<protein>
    <recommendedName>
        <fullName evidence="7">Malectin-like domain-containing protein</fullName>
    </recommendedName>
</protein>
<comment type="subcellular location">
    <subcellularLocation>
        <location evidence="1">Membrane</location>
        <topology evidence="1">Single-pass membrane protein</topology>
    </subcellularLocation>
</comment>
<sequence length="417" mass="47077">MESPHGILFLALIAIFAISSLAQAEDQEGFISLDCGLSPSEASPYTEPDTGLRFSSDADFIQSGKIGKIDASLPKTLKSYVTLRYFPDGIRNCYNLNVKQGTNYLMRVTSLYGNYDGFNSTPKFDLYIGPNFWVTIDLENNISGQTEEIIYIPRSDFVDLCLVKTGTTNPMISSVELRPLANDIYITESGSLRSLKRYYLSNTDTILSYPDDGNDRIWEPKFVPEWKQISTTFEAEANNSNGFLVPQNVLKTASIPANGSAQFNITEELDLPDDEVYVYLHFSEVQSLRANESREFDIFWNGEEFKKAISPKYLKTTTMYSTTPLICKGGECNVELRRTKNSTLPPLLNAIEFYTVIKFPQLETDENDVVAIRKIKARYGLNRITWQGDPCVPEKFLWDNLSCNSTDTSTPPRITHL</sequence>
<keyword evidence="9" id="KW-1185">Reference proteome</keyword>
<dbReference type="PANTHER" id="PTHR45631">
    <property type="entry name" value="OS07G0107800 PROTEIN-RELATED"/>
    <property type="match status" value="1"/>
</dbReference>
<keyword evidence="4" id="KW-1133">Transmembrane helix</keyword>
<dbReference type="Proteomes" id="UP000467841">
    <property type="component" value="Unassembled WGS sequence"/>
</dbReference>
<evidence type="ECO:0000256" key="2">
    <source>
        <dbReference type="ARBA" id="ARBA00022692"/>
    </source>
</evidence>
<dbReference type="OrthoDB" id="2017114at2759"/>
<evidence type="ECO:0000256" key="5">
    <source>
        <dbReference type="ARBA" id="ARBA00023136"/>
    </source>
</evidence>
<dbReference type="InterPro" id="IPR024788">
    <property type="entry name" value="Malectin-like_Carb-bd_dom"/>
</dbReference>
<accession>A0A6D2JHB8</accession>
<keyword evidence="3 6" id="KW-0732">Signal</keyword>
<proteinExistence type="predicted"/>
<dbReference type="PANTHER" id="PTHR45631:SF69">
    <property type="entry name" value="LEUCINE-RICH REPEAT PROTEIN KINASE FAMILY PROTEIN"/>
    <property type="match status" value="1"/>
</dbReference>
<comment type="caution">
    <text evidence="8">The sequence shown here is derived from an EMBL/GenBank/DDBJ whole genome shotgun (WGS) entry which is preliminary data.</text>
</comment>
<dbReference type="Pfam" id="PF12819">
    <property type="entry name" value="Malectin_like"/>
    <property type="match status" value="1"/>
</dbReference>
<evidence type="ECO:0000313" key="9">
    <source>
        <dbReference type="Proteomes" id="UP000467841"/>
    </source>
</evidence>
<feature type="domain" description="Malectin-like" evidence="7">
    <location>
        <begin position="33"/>
        <end position="356"/>
    </location>
</feature>
<dbReference type="EMBL" id="CACVBM020001163">
    <property type="protein sequence ID" value="CAA7036744.1"/>
    <property type="molecule type" value="Genomic_DNA"/>
</dbReference>
<evidence type="ECO:0000256" key="4">
    <source>
        <dbReference type="ARBA" id="ARBA00022989"/>
    </source>
</evidence>
<dbReference type="GO" id="GO:0016020">
    <property type="term" value="C:membrane"/>
    <property type="evidence" value="ECO:0007669"/>
    <property type="project" value="UniProtKB-SubCell"/>
</dbReference>
<keyword evidence="2" id="KW-0812">Transmembrane</keyword>
<reference evidence="8" key="1">
    <citation type="submission" date="2020-01" db="EMBL/GenBank/DDBJ databases">
        <authorList>
            <person name="Mishra B."/>
        </authorList>
    </citation>
    <scope>NUCLEOTIDE SEQUENCE [LARGE SCALE GENOMIC DNA]</scope>
</reference>
<feature type="signal peptide" evidence="6">
    <location>
        <begin position="1"/>
        <end position="24"/>
    </location>
</feature>
<evidence type="ECO:0000256" key="1">
    <source>
        <dbReference type="ARBA" id="ARBA00004167"/>
    </source>
</evidence>
<evidence type="ECO:0000256" key="6">
    <source>
        <dbReference type="SAM" id="SignalP"/>
    </source>
</evidence>
<feature type="chain" id="PRO_5025397972" description="Malectin-like domain-containing protein" evidence="6">
    <location>
        <begin position="25"/>
        <end position="417"/>
    </location>
</feature>